<evidence type="ECO:0000256" key="3">
    <source>
        <dbReference type="ARBA" id="ARBA00023125"/>
    </source>
</evidence>
<evidence type="ECO:0000313" key="5">
    <source>
        <dbReference type="EMBL" id="EFH94318.1"/>
    </source>
</evidence>
<dbReference type="SMR" id="A0A0E1X6C6"/>
<name>A0A0E1X6C6_STAAU</name>
<dbReference type="Gene3D" id="1.10.10.10">
    <property type="entry name" value="Winged helix-like DNA-binding domain superfamily/Winged helix DNA-binding domain"/>
    <property type="match status" value="1"/>
</dbReference>
<gene>
    <name evidence="5" type="primary">mecI</name>
    <name evidence="5" type="ORF">HMPREF0769_11939</name>
</gene>
<dbReference type="HOGENOM" id="CLU_119090_2_1_9"/>
<evidence type="ECO:0000256" key="4">
    <source>
        <dbReference type="ARBA" id="ARBA00023163"/>
    </source>
</evidence>
<comment type="caution">
    <text evidence="5">The sequence shown here is derived from an EMBL/GenBank/DDBJ whole genome shotgun (WGS) entry which is preliminary data.</text>
</comment>
<reference evidence="5" key="1">
    <citation type="submission" date="2010-05" db="EMBL/GenBank/DDBJ databases">
        <authorList>
            <person name="Muzny D."/>
            <person name="Qin X."/>
            <person name="Buhay C."/>
            <person name="Dugan-Rocha S."/>
            <person name="Ding Y."/>
            <person name="Chen G."/>
            <person name="Hawes A."/>
            <person name="Holder M."/>
            <person name="Jhangiani S."/>
            <person name="Johnson A."/>
            <person name="Khan Z."/>
            <person name="Li Z."/>
            <person name="Liu W."/>
            <person name="Liu X."/>
            <person name="Perez L."/>
            <person name="Shen H."/>
            <person name="Wang Q."/>
            <person name="Watt J."/>
            <person name="Xi L."/>
            <person name="Xin Y."/>
            <person name="Zhou J."/>
            <person name="Deng J."/>
            <person name="Jiang H."/>
            <person name="Liu Y."/>
            <person name="Qu J."/>
            <person name="Song X.-Z."/>
            <person name="Zhang L."/>
            <person name="Villasana D."/>
            <person name="Johnson A."/>
            <person name="Liu J."/>
            <person name="Liyanage D."/>
            <person name="Lorensuhewa L."/>
            <person name="Robinson T."/>
            <person name="Song A."/>
            <person name="Song B.-B."/>
            <person name="Dinh H."/>
            <person name="Thornton R."/>
            <person name="Coyle M."/>
            <person name="Francisco L."/>
            <person name="Jackson L."/>
            <person name="Javaid M."/>
            <person name="Korchina V."/>
            <person name="Kovar C."/>
            <person name="Mata R."/>
            <person name="Mathew T."/>
            <person name="Ngo R."/>
            <person name="Nguyen L."/>
            <person name="Nguyen N."/>
            <person name="Okwuonu G."/>
            <person name="Ongeri F."/>
            <person name="Pham C."/>
            <person name="Simmons D."/>
            <person name="Wilczek-Boney K."/>
            <person name="Hale W."/>
            <person name="Jakkamsetti A."/>
            <person name="Pham P."/>
            <person name="Ruth R."/>
            <person name="San Lucas F."/>
            <person name="Warren J."/>
            <person name="Zhang J."/>
            <person name="Zhao Z."/>
            <person name="Zhou C."/>
            <person name="Zhu D."/>
            <person name="Lee S."/>
            <person name="Bess C."/>
            <person name="Blankenburg K."/>
            <person name="Forbes L."/>
            <person name="Fu Q."/>
            <person name="Gubbala S."/>
            <person name="Hirani K."/>
            <person name="Jayaseelan J.C."/>
            <person name="Lara F."/>
            <person name="Munidasa M."/>
            <person name="Palculict T."/>
            <person name="Patil S."/>
            <person name="Pu L.-L."/>
            <person name="Saada N."/>
            <person name="Tang L."/>
            <person name="Weissenberger G."/>
            <person name="Zhu Y."/>
            <person name="Hemphill L."/>
            <person name="Shang Y."/>
            <person name="Youmans B."/>
            <person name="Ayvaz T."/>
            <person name="Ross M."/>
            <person name="Santibanez J."/>
            <person name="Aqrawi P."/>
            <person name="Gross S."/>
            <person name="Joshi V."/>
            <person name="Fowler G."/>
            <person name="Nazareth L."/>
            <person name="Reid J."/>
            <person name="Worley K."/>
            <person name="Petrosino J."/>
            <person name="Highlander S."/>
            <person name="Gibbs R."/>
        </authorList>
    </citation>
    <scope>NUCLEOTIDE SEQUENCE [LARGE SCALE GENOMIC DNA]</scope>
    <source>
        <strain evidence="5">MN8</strain>
    </source>
</reference>
<dbReference type="RefSeq" id="WP_001284656.1">
    <property type="nucleotide sequence ID" value="NZ_CM000952.1"/>
</dbReference>
<dbReference type="GO" id="GO:0045892">
    <property type="term" value="P:negative regulation of DNA-templated transcription"/>
    <property type="evidence" value="ECO:0007669"/>
    <property type="project" value="InterPro"/>
</dbReference>
<keyword evidence="3" id="KW-0238">DNA-binding</keyword>
<dbReference type="Pfam" id="PF03965">
    <property type="entry name" value="Penicillinase_R"/>
    <property type="match status" value="1"/>
</dbReference>
<dbReference type="InterPro" id="IPR036388">
    <property type="entry name" value="WH-like_DNA-bd_sf"/>
</dbReference>
<dbReference type="NCBIfam" id="NF000186">
    <property type="entry name" value="BlaI_of_MRSA"/>
    <property type="match status" value="1"/>
</dbReference>
<dbReference type="InterPro" id="IPR036390">
    <property type="entry name" value="WH_DNA-bd_sf"/>
</dbReference>
<evidence type="ECO:0000256" key="2">
    <source>
        <dbReference type="ARBA" id="ARBA00023015"/>
    </source>
</evidence>
<keyword evidence="2" id="KW-0805">Transcription regulation</keyword>
<dbReference type="SUPFAM" id="SSF46785">
    <property type="entry name" value="Winged helix' DNA-binding domain"/>
    <property type="match status" value="1"/>
</dbReference>
<dbReference type="Gene3D" id="1.10.4040.10">
    <property type="entry name" value="Penicillinase repressor domain"/>
    <property type="match status" value="1"/>
</dbReference>
<dbReference type="EMBL" id="ACJA02000004">
    <property type="protein sequence ID" value="EFH94318.1"/>
    <property type="molecule type" value="Genomic_DNA"/>
</dbReference>
<proteinExistence type="inferred from homology"/>
<dbReference type="InterPro" id="IPR005650">
    <property type="entry name" value="BlaI_family"/>
</dbReference>
<dbReference type="AlphaFoldDB" id="A0A0E1X6C6"/>
<protein>
    <submittedName>
        <fullName evidence="5">Methicillin resistance regulatory protein MecI</fullName>
    </submittedName>
</protein>
<keyword evidence="4" id="KW-0804">Transcription</keyword>
<sequence length="126" mass="14876">MANKQVEISMAEWDVMNIIWGKKSVSANEIVVEIQKYKEVSDKTIRTLITRLYKKEIIKRYKSENIYFYSSNIKEDDIKMKTAKTFLNKLYGGDMKSLVLNFAKNEELNNKEIEELRDILNDISKK</sequence>
<organism evidence="5">
    <name type="scientific">Staphylococcus aureus subsp. aureus MN8</name>
    <dbReference type="NCBI Taxonomy" id="548470"/>
    <lineage>
        <taxon>Bacteria</taxon>
        <taxon>Bacillati</taxon>
        <taxon>Bacillota</taxon>
        <taxon>Bacilli</taxon>
        <taxon>Bacillales</taxon>
        <taxon>Staphylococcaceae</taxon>
        <taxon>Staphylococcus</taxon>
    </lineage>
</organism>
<dbReference type="GeneID" id="79052808"/>
<dbReference type="GO" id="GO:0003677">
    <property type="term" value="F:DNA binding"/>
    <property type="evidence" value="ECO:0007669"/>
    <property type="project" value="UniProtKB-KW"/>
</dbReference>
<evidence type="ECO:0000256" key="1">
    <source>
        <dbReference type="ARBA" id="ARBA00011046"/>
    </source>
</evidence>
<dbReference type="PIRSF" id="PIRSF019455">
    <property type="entry name" value="CopR_AtkY"/>
    <property type="match status" value="1"/>
</dbReference>
<comment type="similarity">
    <text evidence="1">Belongs to the BlaI transcriptional regulatory family.</text>
</comment>
<accession>A0A0E1X6C6</accession>
<dbReference type="Proteomes" id="UP000003455">
    <property type="component" value="Chromosome"/>
</dbReference>